<dbReference type="Proteomes" id="UP000774804">
    <property type="component" value="Unassembled WGS sequence"/>
</dbReference>
<evidence type="ECO:0000256" key="1">
    <source>
        <dbReference type="SAM" id="MobiDB-lite"/>
    </source>
</evidence>
<evidence type="ECO:0000313" key="5">
    <source>
        <dbReference type="Proteomes" id="UP000774804"/>
    </source>
</evidence>
<protein>
    <submittedName>
        <fullName evidence="2">Uncharacterized protein</fullName>
    </submittedName>
</protein>
<dbReference type="EMBL" id="RCMI01001171">
    <property type="protein sequence ID" value="KAG2889244.1"/>
    <property type="molecule type" value="Genomic_DNA"/>
</dbReference>
<dbReference type="Proteomes" id="UP000736787">
    <property type="component" value="Unassembled WGS sequence"/>
</dbReference>
<comment type="caution">
    <text evidence="2">The sequence shown here is derived from an EMBL/GenBank/DDBJ whole genome shotgun (WGS) entry which is preliminary data.</text>
</comment>
<evidence type="ECO:0000313" key="3">
    <source>
        <dbReference type="EMBL" id="KAG2900070.1"/>
    </source>
</evidence>
<dbReference type="EMBL" id="RCMV01001209">
    <property type="protein sequence ID" value="KAG3209762.1"/>
    <property type="molecule type" value="Genomic_DNA"/>
</dbReference>
<proteinExistence type="predicted"/>
<dbReference type="Proteomes" id="UP000760860">
    <property type="component" value="Unassembled WGS sequence"/>
</dbReference>
<feature type="region of interest" description="Disordered" evidence="1">
    <location>
        <begin position="1"/>
        <end position="57"/>
    </location>
</feature>
<sequence length="57" mass="5940">MSPTPVEGGDSGRTDGPDRQPVQTQQRSAEEMPPGTSSGGATKNEVKVDLPVGDQYP</sequence>
<name>A0A8T1JW86_9STRA</name>
<gene>
    <name evidence="2" type="ORF">PC115_g19798</name>
    <name evidence="3" type="ORF">PC117_g22070</name>
    <name evidence="4" type="ORF">PC129_g19229</name>
</gene>
<evidence type="ECO:0000313" key="2">
    <source>
        <dbReference type="EMBL" id="KAG2889244.1"/>
    </source>
</evidence>
<dbReference type="EMBL" id="RCMK01001176">
    <property type="protein sequence ID" value="KAG2900070.1"/>
    <property type="molecule type" value="Genomic_DNA"/>
</dbReference>
<accession>A0A8T1JW86</accession>
<reference evidence="2" key="1">
    <citation type="submission" date="2018-10" db="EMBL/GenBank/DDBJ databases">
        <title>Effector identification in a new, highly contiguous assembly of the strawberry crown rot pathogen Phytophthora cactorum.</title>
        <authorList>
            <person name="Armitage A.D."/>
            <person name="Nellist C.F."/>
            <person name="Bates H."/>
            <person name="Vickerstaff R.J."/>
            <person name="Harrison R.J."/>
        </authorList>
    </citation>
    <scope>NUCLEOTIDE SEQUENCE</scope>
    <source>
        <strain evidence="2">4032</strain>
        <strain evidence="3">4040</strain>
        <strain evidence="4">P421</strain>
    </source>
</reference>
<dbReference type="AlphaFoldDB" id="A0A8T1JW86"/>
<evidence type="ECO:0000313" key="4">
    <source>
        <dbReference type="EMBL" id="KAG3209762.1"/>
    </source>
</evidence>
<organism evidence="2 5">
    <name type="scientific">Phytophthora cactorum</name>
    <dbReference type="NCBI Taxonomy" id="29920"/>
    <lineage>
        <taxon>Eukaryota</taxon>
        <taxon>Sar</taxon>
        <taxon>Stramenopiles</taxon>
        <taxon>Oomycota</taxon>
        <taxon>Peronosporomycetes</taxon>
        <taxon>Peronosporales</taxon>
        <taxon>Peronosporaceae</taxon>
        <taxon>Phytophthora</taxon>
    </lineage>
</organism>